<evidence type="ECO:0000313" key="3">
    <source>
        <dbReference type="EMBL" id="RXN24904.1"/>
    </source>
</evidence>
<name>A0A498MZD8_LABRO</name>
<dbReference type="GO" id="GO:0016301">
    <property type="term" value="F:kinase activity"/>
    <property type="evidence" value="ECO:0007669"/>
    <property type="project" value="UniProtKB-KW"/>
</dbReference>
<evidence type="ECO:0000259" key="1">
    <source>
        <dbReference type="Pfam" id="PF25357"/>
    </source>
</evidence>
<protein>
    <submittedName>
        <fullName evidence="3">Serine threonine-kinase 11-interacting-like protein</fullName>
    </submittedName>
</protein>
<keyword evidence="3" id="KW-0808">Transferase</keyword>
<comment type="caution">
    <text evidence="3">The sequence shown here is derived from an EMBL/GenBank/DDBJ whole genome shotgun (WGS) entry which is preliminary data.</text>
</comment>
<reference evidence="3 4" key="1">
    <citation type="submission" date="2018-03" db="EMBL/GenBank/DDBJ databases">
        <title>Draft genome sequence of Rohu Carp (Labeo rohita).</title>
        <authorList>
            <person name="Das P."/>
            <person name="Kushwaha B."/>
            <person name="Joshi C.G."/>
            <person name="Kumar D."/>
            <person name="Nagpure N.S."/>
            <person name="Sahoo L."/>
            <person name="Das S.P."/>
            <person name="Bit A."/>
            <person name="Patnaik S."/>
            <person name="Meher P.K."/>
            <person name="Jayasankar P."/>
            <person name="Koringa P.G."/>
            <person name="Patel N.V."/>
            <person name="Hinsu A.T."/>
            <person name="Kumar R."/>
            <person name="Pandey M."/>
            <person name="Agarwal S."/>
            <person name="Srivastava S."/>
            <person name="Singh M."/>
            <person name="Iquebal M.A."/>
            <person name="Jaiswal S."/>
            <person name="Angadi U.B."/>
            <person name="Kumar N."/>
            <person name="Raza M."/>
            <person name="Shah T.M."/>
            <person name="Rai A."/>
            <person name="Jena J.K."/>
        </authorList>
    </citation>
    <scope>NUCLEOTIDE SEQUENCE [LARGE SCALE GENOMIC DNA]</scope>
    <source>
        <strain evidence="3">DASCIFA01</strain>
        <tissue evidence="3">Testis</tissue>
    </source>
</reference>
<dbReference type="Pfam" id="PF25357">
    <property type="entry name" value="PH_S11IP"/>
    <property type="match status" value="1"/>
</dbReference>
<evidence type="ECO:0000259" key="2">
    <source>
        <dbReference type="Pfam" id="PF25624"/>
    </source>
</evidence>
<feature type="domain" description="STK11-interacting protein C-terminal PH" evidence="2">
    <location>
        <begin position="232"/>
        <end position="285"/>
    </location>
</feature>
<dbReference type="Proteomes" id="UP000290572">
    <property type="component" value="Unassembled WGS sequence"/>
</dbReference>
<accession>A0A498MZD8</accession>
<keyword evidence="4" id="KW-1185">Reference proteome</keyword>
<proteinExistence type="predicted"/>
<keyword evidence="3" id="KW-0418">Kinase</keyword>
<dbReference type="STRING" id="84645.A0A498MZD8"/>
<dbReference type="InterPro" id="IPR057676">
    <property type="entry name" value="PH_S11IP_C"/>
</dbReference>
<dbReference type="Pfam" id="PF25624">
    <property type="entry name" value="PH_S11IP_C"/>
    <property type="match status" value="1"/>
</dbReference>
<sequence length="286" mass="33403">MLVGLLLEDVESNQKRASEPLFLRVRQGHLLEVDMHQGCVKTRVELDSLQDVVTTEATCTVEKVEMTHPALELHFRYISRERRKRCYIMLDDKPQEALQMSIVKFGDAVEFHSLMVVSDQYIYILEITSQSEGQPSDWLRKRESHRLCELSYLEFRICEDIVKIFLLTTALCFHAEIARELAPKSESKLKGISTTRLNPQHHLWHLVCEDALPCDEEDGHPPFRYLLAFLQQDPCQVDLKLYDEMAKKEKTWSLHAEDEELVQDLVNWITDQWEAMFGVKLTTIKQ</sequence>
<dbReference type="InterPro" id="IPR057292">
    <property type="entry name" value="PH_S11IP"/>
</dbReference>
<dbReference type="EMBL" id="QBIY01012503">
    <property type="protein sequence ID" value="RXN24904.1"/>
    <property type="molecule type" value="Genomic_DNA"/>
</dbReference>
<evidence type="ECO:0000313" key="4">
    <source>
        <dbReference type="Proteomes" id="UP000290572"/>
    </source>
</evidence>
<dbReference type="AlphaFoldDB" id="A0A498MZD8"/>
<organism evidence="3 4">
    <name type="scientific">Labeo rohita</name>
    <name type="common">Indian major carp</name>
    <name type="synonym">Cyprinus rohita</name>
    <dbReference type="NCBI Taxonomy" id="84645"/>
    <lineage>
        <taxon>Eukaryota</taxon>
        <taxon>Metazoa</taxon>
        <taxon>Chordata</taxon>
        <taxon>Craniata</taxon>
        <taxon>Vertebrata</taxon>
        <taxon>Euteleostomi</taxon>
        <taxon>Actinopterygii</taxon>
        <taxon>Neopterygii</taxon>
        <taxon>Teleostei</taxon>
        <taxon>Ostariophysi</taxon>
        <taxon>Cypriniformes</taxon>
        <taxon>Cyprinidae</taxon>
        <taxon>Labeoninae</taxon>
        <taxon>Labeonini</taxon>
        <taxon>Labeo</taxon>
    </lineage>
</organism>
<feature type="domain" description="Serine/threonine-protein kinase 11-interacting protein PH" evidence="1">
    <location>
        <begin position="1"/>
        <end position="102"/>
    </location>
</feature>
<gene>
    <name evidence="3" type="ORF">ROHU_021857</name>
</gene>